<dbReference type="AlphaFoldDB" id="A0AAW0FGG8"/>
<dbReference type="PANTHER" id="PTHR16193:SF0">
    <property type="entry name" value="TETRATRICOPEPTIDE REPEAT PROTEIN 27"/>
    <property type="match status" value="1"/>
</dbReference>
<comment type="caution">
    <text evidence="3">The sequence shown here is derived from an EMBL/GenBank/DDBJ whole genome shotgun (WGS) entry which is preliminary data.</text>
</comment>
<protein>
    <submittedName>
        <fullName evidence="3">Uncharacterized protein</fullName>
    </submittedName>
</protein>
<keyword evidence="2" id="KW-0802">TPR repeat</keyword>
<sequence length="931" mass="105235">MDVKKVLRQALSQLVLLVPAEKLTTAFESTPELRSIQEPILYILRESKNILKEFPFKSLDVVLKEFVDRVVRNFGDHFQNEELAAIHLQLIAISLLQVFIQINVTGPNIDYSSRELLFSDIDETLLQLESVKLLALEGQTAYDLMVDPLFLILATLIFERLSKVESKFSVIAKNKDVSIDDIATVTSEFIESLNDDPIQSSLQWWRARCSQVHLCVLNEPPSVLSSLSSLLLSPSIVNSLCPASDNNLELQKHVQLSFFLECARSGIHAGTEHLSIPFLAKARKVSELSFVLSGAKAKRTKFQKFHTSALIVLAKSNKTSLFDVAKENEDSNPESLNLNDETLLERPQFESLDDLEIEDDGPSSKKLKLDDLAEISNEDEQLEKLLPIALRQEDIPEDLKELDPNEQPALNDLDNVQLLLRLWTIKQTSPSGNALVEEELGALVARILYSDTKSSNWSIFARALWERSILETNKARTIERGILQMTSLVEEIGIKIKSRMIPQAQEDGEVQATSASASRLRFIHQLPFMPQWAMDARLAEKYMSIGVLRSAIEIYERLNMTCEAALCYAAVDNEAEAEKILMERIKSHPEDARAISILGDIKQDPELWLKSWEIGKYYKAKASLSRYFYSPPPSSGLTKNIELAIKNMNECLTVHPLSYEHWFFYGCCGLESQQFELAAEAFTRCVALDDTNSHAYSNLATALLHTDKIRPAFNALKKAIRSAGEGKKSWRIYENYLIVAAKLNEWNDVLLAAKEVLLIKSQSEGELSIDIPVLEKLVEVLVSTEYPKGENARLTHYQSSCSDLICNMLPNVINTSARCWRLISRVELWRGRPWSALECHEKAYRAVSQRTELETDETVWNDAVEACSDLIAAYESLGELPGKHDAGDVVCKDWRYKARTTVRSLMSKGKAMWEDSEGWERLQGMKEELVN</sequence>
<evidence type="ECO:0000313" key="3">
    <source>
        <dbReference type="EMBL" id="KAK7680670.1"/>
    </source>
</evidence>
<organism evidence="3 4">
    <name type="scientific">Cerrena zonata</name>
    <dbReference type="NCBI Taxonomy" id="2478898"/>
    <lineage>
        <taxon>Eukaryota</taxon>
        <taxon>Fungi</taxon>
        <taxon>Dikarya</taxon>
        <taxon>Basidiomycota</taxon>
        <taxon>Agaricomycotina</taxon>
        <taxon>Agaricomycetes</taxon>
        <taxon>Polyporales</taxon>
        <taxon>Cerrenaceae</taxon>
        <taxon>Cerrena</taxon>
    </lineage>
</organism>
<keyword evidence="1" id="KW-0677">Repeat</keyword>
<name>A0AAW0FGG8_9APHY</name>
<keyword evidence="4" id="KW-1185">Reference proteome</keyword>
<reference evidence="3 4" key="1">
    <citation type="submission" date="2022-09" db="EMBL/GenBank/DDBJ databases">
        <authorList>
            <person name="Palmer J.M."/>
        </authorList>
    </citation>
    <scope>NUCLEOTIDE SEQUENCE [LARGE SCALE GENOMIC DNA]</scope>
    <source>
        <strain evidence="3 4">DSM 7382</strain>
    </source>
</reference>
<dbReference type="PANTHER" id="PTHR16193">
    <property type="entry name" value="TETRATRICOPEPTIDE REPEAT PROTEIN 27"/>
    <property type="match status" value="1"/>
</dbReference>
<dbReference type="EMBL" id="JASBNA010000047">
    <property type="protein sequence ID" value="KAK7680670.1"/>
    <property type="molecule type" value="Genomic_DNA"/>
</dbReference>
<dbReference type="Proteomes" id="UP001385951">
    <property type="component" value="Unassembled WGS sequence"/>
</dbReference>
<evidence type="ECO:0000256" key="1">
    <source>
        <dbReference type="ARBA" id="ARBA00022737"/>
    </source>
</evidence>
<dbReference type="InterPro" id="IPR044244">
    <property type="entry name" value="TTC27/Emw1"/>
</dbReference>
<dbReference type="InterPro" id="IPR011990">
    <property type="entry name" value="TPR-like_helical_dom_sf"/>
</dbReference>
<dbReference type="SUPFAM" id="SSF48452">
    <property type="entry name" value="TPR-like"/>
    <property type="match status" value="1"/>
</dbReference>
<dbReference type="Gene3D" id="1.25.40.10">
    <property type="entry name" value="Tetratricopeptide repeat domain"/>
    <property type="match status" value="1"/>
</dbReference>
<accession>A0AAW0FGG8</accession>
<evidence type="ECO:0000256" key="2">
    <source>
        <dbReference type="ARBA" id="ARBA00022803"/>
    </source>
</evidence>
<evidence type="ECO:0000313" key="4">
    <source>
        <dbReference type="Proteomes" id="UP001385951"/>
    </source>
</evidence>
<gene>
    <name evidence="3" type="ORF">QCA50_016238</name>
</gene>
<proteinExistence type="predicted"/>